<dbReference type="GO" id="GO:0051537">
    <property type="term" value="F:2 iron, 2 sulfur cluster binding"/>
    <property type="evidence" value="ECO:0007669"/>
    <property type="project" value="UniProtKB-KW"/>
</dbReference>
<evidence type="ECO:0000256" key="4">
    <source>
        <dbReference type="ARBA" id="ARBA00022714"/>
    </source>
</evidence>
<dbReference type="InterPro" id="IPR050165">
    <property type="entry name" value="DHAD_IlvD/Edd"/>
</dbReference>
<keyword evidence="20" id="KW-1185">Reference proteome</keyword>
<dbReference type="AlphaFoldDB" id="A0A319EH90"/>
<dbReference type="NCBIfam" id="NF002068">
    <property type="entry name" value="PRK00911.1"/>
    <property type="match status" value="1"/>
</dbReference>
<evidence type="ECO:0000256" key="10">
    <source>
        <dbReference type="ARBA" id="ARBA00023304"/>
    </source>
</evidence>
<dbReference type="SUPFAM" id="SSF143975">
    <property type="entry name" value="IlvD/EDD N-terminal domain-like"/>
    <property type="match status" value="1"/>
</dbReference>
<dbReference type="FunFam" id="3.50.30.80:FF:000001">
    <property type="entry name" value="Dihydroxy-acid dehydratase"/>
    <property type="match status" value="1"/>
</dbReference>
<evidence type="ECO:0000256" key="3">
    <source>
        <dbReference type="ARBA" id="ARBA00022605"/>
    </source>
</evidence>
<evidence type="ECO:0000256" key="1">
    <source>
        <dbReference type="ARBA" id="ARBA00001946"/>
    </source>
</evidence>
<dbReference type="Gene3D" id="3.50.30.80">
    <property type="entry name" value="IlvD/EDD C-terminal domain-like"/>
    <property type="match status" value="1"/>
</dbReference>
<keyword evidence="4" id="KW-0001">2Fe-2S</keyword>
<dbReference type="GO" id="GO:0004160">
    <property type="term" value="F:dihydroxy-acid dehydratase activity"/>
    <property type="evidence" value="ECO:0007669"/>
    <property type="project" value="UniProtKB-EC"/>
</dbReference>
<keyword evidence="6" id="KW-0460">Magnesium</keyword>
<reference evidence="19 20" key="1">
    <citation type="submission" date="2018-02" db="EMBL/GenBank/DDBJ databases">
        <title>The genomes of Aspergillus section Nigri reveals drivers in fungal speciation.</title>
        <authorList>
            <consortium name="DOE Joint Genome Institute"/>
            <person name="Vesth T.C."/>
            <person name="Nybo J."/>
            <person name="Theobald S."/>
            <person name="Brandl J."/>
            <person name="Frisvad J.C."/>
            <person name="Nielsen K.F."/>
            <person name="Lyhne E.K."/>
            <person name="Kogle M.E."/>
            <person name="Kuo A."/>
            <person name="Riley R."/>
            <person name="Clum A."/>
            <person name="Nolan M."/>
            <person name="Lipzen A."/>
            <person name="Salamov A."/>
            <person name="Henrissat B."/>
            <person name="Wiebenga A."/>
            <person name="De vries R.P."/>
            <person name="Grigoriev I.V."/>
            <person name="Mortensen U.H."/>
            <person name="Andersen M.R."/>
            <person name="Baker S.E."/>
        </authorList>
    </citation>
    <scope>NUCLEOTIDE SEQUENCE [LARGE SCALE GENOMIC DNA]</scope>
    <source>
        <strain evidence="19 20">CBS 121057</strain>
    </source>
</reference>
<dbReference type="Pfam" id="PF00920">
    <property type="entry name" value="ILVD_EDD_N"/>
    <property type="match status" value="1"/>
</dbReference>
<dbReference type="Pfam" id="PF24877">
    <property type="entry name" value="ILV_EDD_C"/>
    <property type="match status" value="1"/>
</dbReference>
<evidence type="ECO:0000256" key="14">
    <source>
        <dbReference type="ARBA" id="ARBA00029490"/>
    </source>
</evidence>
<proteinExistence type="inferred from homology"/>
<keyword evidence="8" id="KW-0411">Iron-sulfur</keyword>
<evidence type="ECO:0000256" key="7">
    <source>
        <dbReference type="ARBA" id="ARBA00023004"/>
    </source>
</evidence>
<sequence length="614" mass="65397">MLLSQTRGRMPSALRSIAKRSLLNSRPLSTTVPRQNASDDEYTGLNKVSRHITQPISQGASQAMLYAAGLTEADMNKAQVGISSVWYNGNPCNMHLMDLNNRVREGVQKAGLVGFQFNTVGVSDAISMGTSGMRFSLQSRDLIADSIETVMGGQWYDANISIPGCDKNMPGVLMAMGRVNRPSLMVYGGTIKPGCASMQNNADIDIVSAFQAYGQFISKEITEPQRFDIIRNACPGGGACGGMYTANTMATAIEVMGMTLPGSSSNPAESQAKNLECLAAGEAIKTLLKEDIRPSDILTRQAFENAMVVVNITGGSTNAVLHLIAIADSVGIKLDIEDFQSVSDRVPFLADLKPSGKYVMADLHTIGGTPSLLKFLLKEGLIDGSGMTVTGQTLAKNLENVPDFPEDQKIIRPLSNPIKETGHIQILRGSLAPGGSVGKITGKEGLVFTGKARVFDEEDHFIEALERNEIKKEDKTVVVIRYTGPKGGPGMPEMLKPSSALMGAGLGQSCALITDGRFSGGSHGFLIGHIVPEAAVGGPIGLVKDGDVITIDAAKRVLDLDVDETELAQRRKQWEADKDAGKLPPTGLTLRGTLGKYARTVKDASHGCITDSLE</sequence>
<keyword evidence="9" id="KW-0456">Lyase</keyword>
<dbReference type="PROSITE" id="PS00886">
    <property type="entry name" value="ILVD_EDD_1"/>
    <property type="match status" value="1"/>
</dbReference>
<name>A0A319EH90_ASPSB</name>
<dbReference type="GO" id="GO:0046872">
    <property type="term" value="F:metal ion binding"/>
    <property type="evidence" value="ECO:0007669"/>
    <property type="project" value="UniProtKB-KW"/>
</dbReference>
<evidence type="ECO:0000256" key="11">
    <source>
        <dbReference type="ARBA" id="ARBA00029304"/>
    </source>
</evidence>
<comment type="similarity">
    <text evidence="2">Belongs to the IlvD/Edd family.</text>
</comment>
<dbReference type="EMBL" id="KZ826385">
    <property type="protein sequence ID" value="PYI03084.1"/>
    <property type="molecule type" value="Genomic_DNA"/>
</dbReference>
<dbReference type="PROSITE" id="PS00887">
    <property type="entry name" value="ILVD_EDD_2"/>
    <property type="match status" value="1"/>
</dbReference>
<dbReference type="GO" id="GO:0009099">
    <property type="term" value="P:L-valine biosynthetic process"/>
    <property type="evidence" value="ECO:0007669"/>
    <property type="project" value="UniProtKB-UniPathway"/>
</dbReference>
<dbReference type="NCBIfam" id="TIGR00110">
    <property type="entry name" value="ilvD"/>
    <property type="match status" value="1"/>
</dbReference>
<dbReference type="InterPro" id="IPR056740">
    <property type="entry name" value="ILV_EDD_C"/>
</dbReference>
<evidence type="ECO:0000313" key="20">
    <source>
        <dbReference type="Proteomes" id="UP000248423"/>
    </source>
</evidence>
<evidence type="ECO:0000256" key="13">
    <source>
        <dbReference type="ARBA" id="ARBA00029437"/>
    </source>
</evidence>
<dbReference type="PANTHER" id="PTHR21000:SF5">
    <property type="entry name" value="DIHYDROXY-ACID DEHYDRATASE, MITOCHONDRIAL"/>
    <property type="match status" value="1"/>
</dbReference>
<dbReference type="HAMAP" id="MF_00012">
    <property type="entry name" value="IlvD"/>
    <property type="match status" value="1"/>
</dbReference>
<feature type="domain" description="Dihydroxy-acid/6-phosphogluconate dehydratase N-terminal" evidence="17">
    <location>
        <begin position="77"/>
        <end position="397"/>
    </location>
</feature>
<evidence type="ECO:0000256" key="2">
    <source>
        <dbReference type="ARBA" id="ARBA00006486"/>
    </source>
</evidence>
<dbReference type="InterPro" id="IPR042096">
    <property type="entry name" value="Dihydro-acid_dehy_C"/>
</dbReference>
<accession>A0A319EH90</accession>
<comment type="catalytic activity">
    <reaction evidence="11">
        <text>(2R)-2,3-dihydroxy-3-methylbutanoate = 3-methyl-2-oxobutanoate + H2O</text>
        <dbReference type="Rhea" id="RHEA:24809"/>
        <dbReference type="ChEBI" id="CHEBI:11851"/>
        <dbReference type="ChEBI" id="CHEBI:15377"/>
        <dbReference type="ChEBI" id="CHEBI:49072"/>
        <dbReference type="EC" id="4.2.1.9"/>
    </reaction>
    <physiologicalReaction direction="left-to-right" evidence="11">
        <dbReference type="Rhea" id="RHEA:24810"/>
    </physiologicalReaction>
</comment>
<dbReference type="Proteomes" id="UP000248423">
    <property type="component" value="Unassembled WGS sequence"/>
</dbReference>
<comment type="catalytic activity">
    <reaction evidence="16">
        <text>(2R,3R)-2,3-dihydroxy-3-methylpentanoate = (S)-3-methyl-2-oxopentanoate + H2O</text>
        <dbReference type="Rhea" id="RHEA:27694"/>
        <dbReference type="ChEBI" id="CHEBI:15377"/>
        <dbReference type="ChEBI" id="CHEBI:35146"/>
        <dbReference type="ChEBI" id="CHEBI:49258"/>
        <dbReference type="EC" id="4.2.1.9"/>
    </reaction>
    <physiologicalReaction direction="left-to-right" evidence="16">
        <dbReference type="Rhea" id="RHEA:27695"/>
    </physiologicalReaction>
</comment>
<dbReference type="GO" id="GO:0009097">
    <property type="term" value="P:isoleucine biosynthetic process"/>
    <property type="evidence" value="ECO:0007669"/>
    <property type="project" value="UniProtKB-UniPathway"/>
</dbReference>
<protein>
    <recommendedName>
        <fullName evidence="14">dihydroxy-acid dehydratase</fullName>
        <ecNumber evidence="14">4.2.1.9</ecNumber>
    </recommendedName>
</protein>
<evidence type="ECO:0000256" key="12">
    <source>
        <dbReference type="ARBA" id="ARBA00029436"/>
    </source>
</evidence>
<dbReference type="SUPFAM" id="SSF52016">
    <property type="entry name" value="LeuD/IlvD-like"/>
    <property type="match status" value="1"/>
</dbReference>
<evidence type="ECO:0000256" key="9">
    <source>
        <dbReference type="ARBA" id="ARBA00023239"/>
    </source>
</evidence>
<dbReference type="OrthoDB" id="3851628at2759"/>
<evidence type="ECO:0000256" key="15">
    <source>
        <dbReference type="ARBA" id="ARBA00034078"/>
    </source>
</evidence>
<dbReference type="VEuPathDB" id="FungiDB:BO78DRAFT_350491"/>
<comment type="cofactor">
    <cofactor evidence="1">
        <name>Mg(2+)</name>
        <dbReference type="ChEBI" id="CHEBI:18420"/>
    </cofactor>
</comment>
<dbReference type="UniPathway" id="UPA00049">
    <property type="reaction ID" value="UER00061"/>
</dbReference>
<evidence type="ECO:0000259" key="17">
    <source>
        <dbReference type="Pfam" id="PF00920"/>
    </source>
</evidence>
<feature type="domain" description="Dihydroxy-acid/6-phosphogluconate dehydratase C-terminal" evidence="18">
    <location>
        <begin position="409"/>
        <end position="608"/>
    </location>
</feature>
<dbReference type="InterPro" id="IPR037237">
    <property type="entry name" value="IlvD/EDD_N"/>
</dbReference>
<evidence type="ECO:0000256" key="5">
    <source>
        <dbReference type="ARBA" id="ARBA00022723"/>
    </source>
</evidence>
<dbReference type="InterPro" id="IPR000581">
    <property type="entry name" value="ILV_EDD_N"/>
</dbReference>
<evidence type="ECO:0000259" key="18">
    <source>
        <dbReference type="Pfam" id="PF24877"/>
    </source>
</evidence>
<keyword evidence="10" id="KW-0100">Branched-chain amino acid biosynthesis</keyword>
<keyword evidence="5" id="KW-0479">Metal-binding</keyword>
<dbReference type="STRING" id="1448318.A0A319EH90"/>
<dbReference type="PANTHER" id="PTHR21000">
    <property type="entry name" value="DIHYDROXY-ACID DEHYDRATASE DAD"/>
    <property type="match status" value="1"/>
</dbReference>
<keyword evidence="3" id="KW-0028">Amino-acid biosynthesis</keyword>
<evidence type="ECO:0000256" key="16">
    <source>
        <dbReference type="ARBA" id="ARBA00052865"/>
    </source>
</evidence>
<gene>
    <name evidence="19" type="ORF">BO78DRAFT_350491</name>
</gene>
<comment type="pathway">
    <text evidence="12">Amino-acid biosynthesis; L-valine biosynthesis; L-valine from pyruvate: step 3/4.</text>
</comment>
<dbReference type="EC" id="4.2.1.9" evidence="14"/>
<organism evidence="19 20">
    <name type="scientific">Aspergillus sclerotiicarbonarius (strain CBS 121057 / IBT 28362)</name>
    <dbReference type="NCBI Taxonomy" id="1448318"/>
    <lineage>
        <taxon>Eukaryota</taxon>
        <taxon>Fungi</taxon>
        <taxon>Dikarya</taxon>
        <taxon>Ascomycota</taxon>
        <taxon>Pezizomycotina</taxon>
        <taxon>Eurotiomycetes</taxon>
        <taxon>Eurotiomycetidae</taxon>
        <taxon>Eurotiales</taxon>
        <taxon>Aspergillaceae</taxon>
        <taxon>Aspergillus</taxon>
        <taxon>Aspergillus subgen. Circumdati</taxon>
    </lineage>
</organism>
<comment type="cofactor">
    <cofactor evidence="15">
        <name>[2Fe-2S] cluster</name>
        <dbReference type="ChEBI" id="CHEBI:190135"/>
    </cofactor>
</comment>
<comment type="pathway">
    <text evidence="13">Amino-acid biosynthesis; L-isoleucine biosynthesis; L-isoleucine from 2-oxobutanoate: step 3/4.</text>
</comment>
<evidence type="ECO:0000256" key="8">
    <source>
        <dbReference type="ARBA" id="ARBA00023014"/>
    </source>
</evidence>
<dbReference type="InterPro" id="IPR004404">
    <property type="entry name" value="DihydroxyA_deHydtase"/>
</dbReference>
<dbReference type="GO" id="GO:0005739">
    <property type="term" value="C:mitochondrion"/>
    <property type="evidence" value="ECO:0007669"/>
    <property type="project" value="TreeGrafter"/>
</dbReference>
<evidence type="ECO:0000313" key="19">
    <source>
        <dbReference type="EMBL" id="PYI03084.1"/>
    </source>
</evidence>
<keyword evidence="7" id="KW-0408">Iron</keyword>
<dbReference type="InterPro" id="IPR020558">
    <property type="entry name" value="DiOHA_6PGluconate_deHydtase_CS"/>
</dbReference>
<dbReference type="UniPathway" id="UPA00047">
    <property type="reaction ID" value="UER00057"/>
</dbReference>
<evidence type="ECO:0000256" key="6">
    <source>
        <dbReference type="ARBA" id="ARBA00022842"/>
    </source>
</evidence>